<organism evidence="8">
    <name type="scientific">Phaffia rhodozyma</name>
    <name type="common">Yeast</name>
    <name type="synonym">Xanthophyllomyces dendrorhous</name>
    <dbReference type="NCBI Taxonomy" id="264483"/>
    <lineage>
        <taxon>Eukaryota</taxon>
        <taxon>Fungi</taxon>
        <taxon>Dikarya</taxon>
        <taxon>Basidiomycota</taxon>
        <taxon>Agaricomycotina</taxon>
        <taxon>Tremellomycetes</taxon>
        <taxon>Cystofilobasidiales</taxon>
        <taxon>Mrakiaceae</taxon>
        <taxon>Phaffia</taxon>
    </lineage>
</organism>
<keyword evidence="2 4" id="KW-0863">Zinc-finger</keyword>
<evidence type="ECO:0000259" key="7">
    <source>
        <dbReference type="PROSITE" id="PS50089"/>
    </source>
</evidence>
<dbReference type="SUPFAM" id="SSF57850">
    <property type="entry name" value="RING/U-box"/>
    <property type="match status" value="1"/>
</dbReference>
<dbReference type="PANTHER" id="PTHR14305">
    <property type="entry name" value="E3 UBIQUITIN-PROTEIN LIGASE CCNB1IP1"/>
    <property type="match status" value="1"/>
</dbReference>
<dbReference type="Gene3D" id="3.30.40.10">
    <property type="entry name" value="Zinc/RING finger domain, C3HC4 (zinc finger)"/>
    <property type="match status" value="1"/>
</dbReference>
<dbReference type="CDD" id="cd16449">
    <property type="entry name" value="RING-HC"/>
    <property type="match status" value="1"/>
</dbReference>
<dbReference type="GO" id="GO:0061630">
    <property type="term" value="F:ubiquitin protein ligase activity"/>
    <property type="evidence" value="ECO:0007669"/>
    <property type="project" value="InterPro"/>
</dbReference>
<dbReference type="GO" id="GO:0008270">
    <property type="term" value="F:zinc ion binding"/>
    <property type="evidence" value="ECO:0007669"/>
    <property type="project" value="UniProtKB-KW"/>
</dbReference>
<feature type="compositionally biased region" description="Polar residues" evidence="6">
    <location>
        <begin position="203"/>
        <end position="228"/>
    </location>
</feature>
<dbReference type="GO" id="GO:0000795">
    <property type="term" value="C:synaptonemal complex"/>
    <property type="evidence" value="ECO:0007669"/>
    <property type="project" value="InterPro"/>
</dbReference>
<dbReference type="InterPro" id="IPR001841">
    <property type="entry name" value="Znf_RING"/>
</dbReference>
<dbReference type="GO" id="GO:0007131">
    <property type="term" value="P:reciprocal meiotic recombination"/>
    <property type="evidence" value="ECO:0007669"/>
    <property type="project" value="InterPro"/>
</dbReference>
<feature type="region of interest" description="Disordered" evidence="6">
    <location>
        <begin position="203"/>
        <end position="368"/>
    </location>
</feature>
<feature type="coiled-coil region" evidence="5">
    <location>
        <begin position="161"/>
        <end position="188"/>
    </location>
</feature>
<dbReference type="PANTHER" id="PTHR14305:SF0">
    <property type="entry name" value="E3 UBIQUITIN-PROTEIN LIGASE CCNB1IP1"/>
    <property type="match status" value="1"/>
</dbReference>
<keyword evidence="3" id="KW-0862">Zinc</keyword>
<evidence type="ECO:0000256" key="2">
    <source>
        <dbReference type="ARBA" id="ARBA00022771"/>
    </source>
</evidence>
<dbReference type="InterPro" id="IPR013083">
    <property type="entry name" value="Znf_RING/FYVE/PHD"/>
</dbReference>
<dbReference type="InterPro" id="IPR017907">
    <property type="entry name" value="Znf_RING_CS"/>
</dbReference>
<reference evidence="8" key="1">
    <citation type="submission" date="2014-08" db="EMBL/GenBank/DDBJ databases">
        <authorList>
            <person name="Sharma Rahul"/>
            <person name="Thines Marco"/>
        </authorList>
    </citation>
    <scope>NUCLEOTIDE SEQUENCE</scope>
</reference>
<dbReference type="EMBL" id="LN483332">
    <property type="protein sequence ID" value="CED85512.1"/>
    <property type="molecule type" value="Genomic_DNA"/>
</dbReference>
<dbReference type="PROSITE" id="PS50089">
    <property type="entry name" value="ZF_RING_2"/>
    <property type="match status" value="1"/>
</dbReference>
<sequence>MVAGTFNYLPPVRYQLTSCSVVLDLPPLRSSPYRSSCRKLLAEQGRAVVTTCSHIFCIECAERLFKSSRLCPACESQLSEPDDVVICSLNPSNDYRTSVLSGLSPSIIMEICSRALSFWQYQITQEAAYQAMMLHKSQDRGLALEREIAISKGEIQKRRKVRDVLEQSREKEREYGKLKNNYDKLKRRTFLVGSGENVFNDSNIQSVSEQGRLPRTNSFRQQGRTAMESSVEMGLSSSRNIRTPININPSDTSPSFNPKLNNSVGFLPESGPSPHRSTSSGTHPFKTMNDDSDFSRLPASQNKQQQHHQQVVLSHQRRLALRADPARSQFKGRSKTSSVDSGGGNEMGSRRNYSPDRSKPGRMSTLPQ</sequence>
<protein>
    <submittedName>
        <fullName evidence="8">Zinc finger, RING-type, conserved site</fullName>
    </submittedName>
</protein>
<dbReference type="AlphaFoldDB" id="A0A0F7STL6"/>
<evidence type="ECO:0000256" key="6">
    <source>
        <dbReference type="SAM" id="MobiDB-lite"/>
    </source>
</evidence>
<evidence type="ECO:0000256" key="5">
    <source>
        <dbReference type="SAM" id="Coils"/>
    </source>
</evidence>
<keyword evidence="1" id="KW-0479">Metal-binding</keyword>
<feature type="compositionally biased region" description="Polar residues" evidence="6">
    <location>
        <begin position="235"/>
        <end position="264"/>
    </location>
</feature>
<evidence type="ECO:0000256" key="3">
    <source>
        <dbReference type="ARBA" id="ARBA00022833"/>
    </source>
</evidence>
<proteinExistence type="predicted"/>
<accession>A0A0F7STL6</accession>
<dbReference type="InterPro" id="IPR042448">
    <property type="entry name" value="CCNB1IP1"/>
</dbReference>
<evidence type="ECO:0000256" key="1">
    <source>
        <dbReference type="ARBA" id="ARBA00022723"/>
    </source>
</evidence>
<dbReference type="Pfam" id="PF14634">
    <property type="entry name" value="zf-RING_5"/>
    <property type="match status" value="1"/>
</dbReference>
<name>A0A0F7STL6_PHARH</name>
<dbReference type="PROSITE" id="PS00518">
    <property type="entry name" value="ZF_RING_1"/>
    <property type="match status" value="1"/>
</dbReference>
<keyword evidence="5" id="KW-0175">Coiled coil</keyword>
<evidence type="ECO:0000256" key="4">
    <source>
        <dbReference type="PROSITE-ProRule" id="PRU00175"/>
    </source>
</evidence>
<evidence type="ECO:0000313" key="8">
    <source>
        <dbReference type="EMBL" id="CED85512.1"/>
    </source>
</evidence>
<feature type="domain" description="RING-type" evidence="7">
    <location>
        <begin position="37"/>
        <end position="75"/>
    </location>
</feature>